<organism evidence="2">
    <name type="scientific">Thermoleptolyngbya oregonensis NK1-22</name>
    <dbReference type="NCBI Taxonomy" id="2547457"/>
    <lineage>
        <taxon>Bacteria</taxon>
        <taxon>Bacillati</taxon>
        <taxon>Cyanobacteriota</taxon>
        <taxon>Cyanophyceae</taxon>
        <taxon>Oculatellales</taxon>
        <taxon>Oculatellaceae</taxon>
        <taxon>Thermoleptolyngbya</taxon>
    </lineage>
</organism>
<gene>
    <name evidence="2" type="ORF">HNI00_00310</name>
</gene>
<protein>
    <submittedName>
        <fullName evidence="2">SDR family oxidoreductase</fullName>
    </submittedName>
</protein>
<evidence type="ECO:0000313" key="2">
    <source>
        <dbReference type="EMBL" id="WOB45518.1"/>
    </source>
</evidence>
<evidence type="ECO:0000256" key="1">
    <source>
        <dbReference type="ARBA" id="ARBA00006484"/>
    </source>
</evidence>
<dbReference type="SUPFAM" id="SSF51735">
    <property type="entry name" value="NAD(P)-binding Rossmann-fold domains"/>
    <property type="match status" value="1"/>
</dbReference>
<name>A0AA96YD58_9CYAN</name>
<dbReference type="PANTHER" id="PTHR42879:SF6">
    <property type="entry name" value="NADPH-DEPENDENT REDUCTASE BACG"/>
    <property type="match status" value="1"/>
</dbReference>
<dbReference type="InterPro" id="IPR036291">
    <property type="entry name" value="NAD(P)-bd_dom_sf"/>
</dbReference>
<dbReference type="PANTHER" id="PTHR42879">
    <property type="entry name" value="3-OXOACYL-(ACYL-CARRIER-PROTEIN) REDUCTASE"/>
    <property type="match status" value="1"/>
</dbReference>
<comment type="similarity">
    <text evidence="1">Belongs to the short-chain dehydrogenases/reductases (SDR) family.</text>
</comment>
<dbReference type="KEGG" id="tog:HNI00_00310"/>
<dbReference type="InterPro" id="IPR002347">
    <property type="entry name" value="SDR_fam"/>
</dbReference>
<dbReference type="AlphaFoldDB" id="A0AA96YD58"/>
<dbReference type="EMBL" id="CP053540">
    <property type="protein sequence ID" value="WOB45518.1"/>
    <property type="molecule type" value="Genomic_DNA"/>
</dbReference>
<dbReference type="InterPro" id="IPR050259">
    <property type="entry name" value="SDR"/>
</dbReference>
<proteinExistence type="inferred from homology"/>
<dbReference type="PRINTS" id="PR00081">
    <property type="entry name" value="GDHRDH"/>
</dbReference>
<accession>A0AA96YD58</accession>
<dbReference type="Gene3D" id="3.40.50.720">
    <property type="entry name" value="NAD(P)-binding Rossmann-like Domain"/>
    <property type="match status" value="1"/>
</dbReference>
<sequence>MSFTKRYYPINNVAPGAIATDKNTSLQDDSDESKEFLKKIPLQRMGNPEEVASLVSFLCSAEADYITGSTFLVDGGLMWTYQEP</sequence>
<dbReference type="Pfam" id="PF13561">
    <property type="entry name" value="adh_short_C2"/>
    <property type="match status" value="1"/>
</dbReference>
<reference evidence="2" key="1">
    <citation type="submission" date="2020-05" db="EMBL/GenBank/DDBJ databases">
        <authorList>
            <person name="Zhu T."/>
            <person name="Keshari N."/>
            <person name="Lu X."/>
        </authorList>
    </citation>
    <scope>NUCLEOTIDE SEQUENCE</scope>
    <source>
        <strain evidence="2">NK1-22</strain>
    </source>
</reference>